<organism evidence="2 3">
    <name type="scientific">Cenarchaeum symbiosum (strain A)</name>
    <dbReference type="NCBI Taxonomy" id="414004"/>
    <lineage>
        <taxon>Archaea</taxon>
        <taxon>Nitrososphaerota</taxon>
        <taxon>Candidatus Cenarchaeales</taxon>
        <taxon>Candidatus Cenarchaeaceae</taxon>
        <taxon>Candidatus Cenarchaeum</taxon>
    </lineage>
</organism>
<accession>A0RU21</accession>
<dbReference type="EnsemblBacteria" id="ABK76838">
    <property type="protein sequence ID" value="ABK76838"/>
    <property type="gene ID" value="CENSYa_0195"/>
</dbReference>
<dbReference type="AlphaFoldDB" id="A0RU21"/>
<dbReference type="Proteomes" id="UP000000758">
    <property type="component" value="Chromosome"/>
</dbReference>
<dbReference type="InterPro" id="IPR000182">
    <property type="entry name" value="GNAT_dom"/>
</dbReference>
<dbReference type="SUPFAM" id="SSF55729">
    <property type="entry name" value="Acyl-CoA N-acyltransferases (Nat)"/>
    <property type="match status" value="1"/>
</dbReference>
<sequence>MILPCRPSVRAYIRASSREPVEIRPASSQDREFVMSVCRAEYPDGDYVEDVWDMWLAAGGTCIIWENGERAGLFNAVVEGAQGWVEGTRIHPDYRRRGLGTAVLKYAEQLTAGAGGSTVRSIISRENMPSLARSEKAGWKRGDLWGWYSLRPGDPVFVEPIDAGAPDAAQYADSWRFYDMPPGFAGAKSLPGCTITIIPARYYPDTALVTVLDGDDLSSLASYLRSMGIGRRQMHGWGSGLHILSRLDPSLFKADFEPVEEYHLMSMDL</sequence>
<proteinExistence type="predicted"/>
<dbReference type="PROSITE" id="PS51186">
    <property type="entry name" value="GNAT"/>
    <property type="match status" value="1"/>
</dbReference>
<reference evidence="2 3" key="1">
    <citation type="journal article" date="2006" name="Proc. Natl. Acad. Sci. U.S.A.">
        <title>Genomic analysis of the uncultivated marine crenarchaeote Cenarchaeum symbiosum.</title>
        <authorList>
            <person name="Hallam S.J."/>
            <person name="Konstantinidis K.T."/>
            <person name="Putnam N."/>
            <person name="Schleper C."/>
            <person name="Watanabe Y."/>
            <person name="Sugahara J."/>
            <person name="Preston C."/>
            <person name="de la Torre J."/>
            <person name="Richardson P.M."/>
            <person name="DeLong E.F."/>
        </authorList>
    </citation>
    <scope>NUCLEOTIDE SEQUENCE [LARGE SCALE GENOMIC DNA]</scope>
    <source>
        <strain evidence="3">A</strain>
    </source>
</reference>
<dbReference type="Gene3D" id="3.40.630.30">
    <property type="match status" value="1"/>
</dbReference>
<gene>
    <name evidence="2" type="ordered locus">CENSYa_0195</name>
</gene>
<dbReference type="InterPro" id="IPR016181">
    <property type="entry name" value="Acyl_CoA_acyltransferase"/>
</dbReference>
<dbReference type="STRING" id="414004.CENSYa_0195"/>
<evidence type="ECO:0000313" key="3">
    <source>
        <dbReference type="Proteomes" id="UP000000758"/>
    </source>
</evidence>
<protein>
    <submittedName>
        <fullName evidence="2">Histone acetyltransferase</fullName>
    </submittedName>
</protein>
<dbReference type="PATRIC" id="fig|414004.10.peg.170"/>
<dbReference type="Pfam" id="PF00583">
    <property type="entry name" value="Acetyltransf_1"/>
    <property type="match status" value="1"/>
</dbReference>
<dbReference type="KEGG" id="csy:CENSYa_0195"/>
<evidence type="ECO:0000259" key="1">
    <source>
        <dbReference type="PROSITE" id="PS51186"/>
    </source>
</evidence>
<name>A0RU21_CENSY</name>
<dbReference type="CDD" id="cd04301">
    <property type="entry name" value="NAT_SF"/>
    <property type="match status" value="1"/>
</dbReference>
<dbReference type="HOGENOM" id="CLU_1032903_0_0_2"/>
<feature type="domain" description="N-acetyltransferase" evidence="1">
    <location>
        <begin position="21"/>
        <end position="162"/>
    </location>
</feature>
<dbReference type="GO" id="GO:0016747">
    <property type="term" value="F:acyltransferase activity, transferring groups other than amino-acyl groups"/>
    <property type="evidence" value="ECO:0007669"/>
    <property type="project" value="InterPro"/>
</dbReference>
<evidence type="ECO:0000313" key="2">
    <source>
        <dbReference type="EMBL" id="ABK76838.1"/>
    </source>
</evidence>
<dbReference type="EMBL" id="DP000238">
    <property type="protein sequence ID" value="ABK76838.1"/>
    <property type="molecule type" value="Genomic_DNA"/>
</dbReference>
<keyword evidence="3" id="KW-1185">Reference proteome</keyword>